<dbReference type="InterPro" id="IPR011047">
    <property type="entry name" value="Quinoprotein_ADH-like_sf"/>
</dbReference>
<dbReference type="SUPFAM" id="SSF50998">
    <property type="entry name" value="Quinoprotein alcohol dehydrogenase-like"/>
    <property type="match status" value="1"/>
</dbReference>
<sequence length="430" mass="47850">MIKTKNFWFSILLLNFIFSCSSDSDDTIVTTPVVPEEEKIILKEITVIDENTLKLEWTLTGKNTYQSFQFSRKTSENGTSESLNQENGSTFVKVDSNIPYTPYLDYQVTGYSNNGQSIKSNIVSYKRPNIKLLNIRPTDALFDSDTGSMFIFGSNGNIMKYDAASGSVTKEINTGATLGYSFLGTYGGQKELYVPRNDGWVYVYNPNDLTLTDQINFGSSVTSVVLADNKLYGTTGDISNVSLKCIDRATKQVISTNGSYQFGRIKKIPNTSSSFFFITTNVSPVNLIRFNYNASGAFVNKFEDSYHGDHPLNHRIFEALPTGNGFLTAMEGAIYNTNLVFIGQLPRGNSGLSSFDFDTNNIIAGTDKKSIEFYNLNSYAKVNSISTQRYPFKVFNYGNKVISLSSTNEVAINWSYADPPVNAIVEIFNK</sequence>
<dbReference type="Gene3D" id="2.130.10.10">
    <property type="entry name" value="YVTN repeat-like/Quinoprotein amine dehydrogenase"/>
    <property type="match status" value="1"/>
</dbReference>
<evidence type="ECO:0008006" key="4">
    <source>
        <dbReference type="Google" id="ProtNLM"/>
    </source>
</evidence>
<dbReference type="OrthoDB" id="1401957at2"/>
<evidence type="ECO:0000256" key="1">
    <source>
        <dbReference type="SAM" id="SignalP"/>
    </source>
</evidence>
<dbReference type="EMBL" id="QNUH01000002">
    <property type="protein sequence ID" value="REC79967.1"/>
    <property type="molecule type" value="Genomic_DNA"/>
</dbReference>
<keyword evidence="1" id="KW-0732">Signal</keyword>
<dbReference type="AlphaFoldDB" id="A0A3D9DPS1"/>
<reference evidence="2 3" key="1">
    <citation type="journal article" date="2010" name="Syst. Appl. Microbiol.">
        <title>Four new species of Chryseobacterium from the rhizosphere of coastal sand dune plants, Chryseobacterium elymi sp. nov., Chryseobacterium hagamense sp. nov., Chryseobacterium lathyri sp. nov. and Chryseobacterium rhizosphaerae sp. nov.</title>
        <authorList>
            <person name="Cho S.H."/>
            <person name="Lee K.S."/>
            <person name="Shin D.S."/>
            <person name="Han J.H."/>
            <person name="Park K.S."/>
            <person name="Lee C.H."/>
            <person name="Park K.H."/>
            <person name="Kim S.B."/>
        </authorList>
    </citation>
    <scope>NUCLEOTIDE SEQUENCE [LARGE SCALE GENOMIC DNA]</scope>
    <source>
        <strain evidence="2 3">KCTC 22547</strain>
    </source>
</reference>
<protein>
    <recommendedName>
        <fullName evidence="4">Fibronectin type-III domain-containing protein</fullName>
    </recommendedName>
</protein>
<name>A0A3D9DPS1_9FLAO</name>
<dbReference type="PROSITE" id="PS51257">
    <property type="entry name" value="PROKAR_LIPOPROTEIN"/>
    <property type="match status" value="1"/>
</dbReference>
<feature type="signal peptide" evidence="1">
    <location>
        <begin position="1"/>
        <end position="24"/>
    </location>
</feature>
<organism evidence="2 3">
    <name type="scientific">Chryseobacterium elymi</name>
    <dbReference type="NCBI Taxonomy" id="395936"/>
    <lineage>
        <taxon>Bacteria</taxon>
        <taxon>Pseudomonadati</taxon>
        <taxon>Bacteroidota</taxon>
        <taxon>Flavobacteriia</taxon>
        <taxon>Flavobacteriales</taxon>
        <taxon>Weeksellaceae</taxon>
        <taxon>Chryseobacterium group</taxon>
        <taxon>Chryseobacterium</taxon>
    </lineage>
</organism>
<dbReference type="Proteomes" id="UP000257030">
    <property type="component" value="Unassembled WGS sequence"/>
</dbReference>
<feature type="chain" id="PRO_5017544920" description="Fibronectin type-III domain-containing protein" evidence="1">
    <location>
        <begin position="25"/>
        <end position="430"/>
    </location>
</feature>
<accession>A0A3D9DPS1</accession>
<keyword evidence="3" id="KW-1185">Reference proteome</keyword>
<comment type="caution">
    <text evidence="2">The sequence shown here is derived from an EMBL/GenBank/DDBJ whole genome shotgun (WGS) entry which is preliminary data.</text>
</comment>
<gene>
    <name evidence="2" type="ORF">DRF60_03005</name>
</gene>
<evidence type="ECO:0000313" key="3">
    <source>
        <dbReference type="Proteomes" id="UP000257030"/>
    </source>
</evidence>
<proteinExistence type="predicted"/>
<evidence type="ECO:0000313" key="2">
    <source>
        <dbReference type="EMBL" id="REC79967.1"/>
    </source>
</evidence>
<dbReference type="InterPro" id="IPR015943">
    <property type="entry name" value="WD40/YVTN_repeat-like_dom_sf"/>
</dbReference>
<dbReference type="RefSeq" id="WP_123902621.1">
    <property type="nucleotide sequence ID" value="NZ_QNUH01000002.1"/>
</dbReference>